<dbReference type="RefSeq" id="WP_273675059.1">
    <property type="nucleotide sequence ID" value="NZ_JAQQXR010000027.1"/>
</dbReference>
<dbReference type="EMBL" id="JAQQXR010000027">
    <property type="protein sequence ID" value="MDC8760953.1"/>
    <property type="molecule type" value="Genomic_DNA"/>
</dbReference>
<protein>
    <recommendedName>
        <fullName evidence="3">Lantibiotic</fullName>
    </recommendedName>
</protein>
<evidence type="ECO:0000313" key="1">
    <source>
        <dbReference type="EMBL" id="MDC8760953.1"/>
    </source>
</evidence>
<evidence type="ECO:0000313" key="2">
    <source>
        <dbReference type="Proteomes" id="UP001221208"/>
    </source>
</evidence>
<name>A0ABT5K7H3_9BURK</name>
<proteinExistence type="predicted"/>
<dbReference type="Proteomes" id="UP001221208">
    <property type="component" value="Unassembled WGS sequence"/>
</dbReference>
<gene>
    <name evidence="1" type="ORF">OIK44_25525</name>
</gene>
<sequence>MSKKNVLNALVQSDSDQSAMTESLGMVEIKEELLHQVSGGLAWSSGYICTVSGECSGGRSCWPRWPHPSDKA</sequence>
<accession>A0ABT5K7H3</accession>
<comment type="caution">
    <text evidence="1">The sequence shown here is derived from an EMBL/GenBank/DDBJ whole genome shotgun (WGS) entry which is preliminary data.</text>
</comment>
<organism evidence="1 2">
    <name type="scientific">Janthinobacterium fluminis</name>
    <dbReference type="NCBI Taxonomy" id="2987524"/>
    <lineage>
        <taxon>Bacteria</taxon>
        <taxon>Pseudomonadati</taxon>
        <taxon>Pseudomonadota</taxon>
        <taxon>Betaproteobacteria</taxon>
        <taxon>Burkholderiales</taxon>
        <taxon>Oxalobacteraceae</taxon>
        <taxon>Janthinobacterium</taxon>
    </lineage>
</organism>
<keyword evidence="2" id="KW-1185">Reference proteome</keyword>
<reference evidence="1 2" key="1">
    <citation type="submission" date="2022-10" db="EMBL/GenBank/DDBJ databases">
        <title>Janthinobacterium sp. hw3 Genome sequencing.</title>
        <authorList>
            <person name="Park S."/>
        </authorList>
    </citation>
    <scope>NUCLEOTIDE SEQUENCE [LARGE SCALE GENOMIC DNA]</scope>
    <source>
        <strain evidence="2">hw3</strain>
    </source>
</reference>
<evidence type="ECO:0008006" key="3">
    <source>
        <dbReference type="Google" id="ProtNLM"/>
    </source>
</evidence>